<dbReference type="Pfam" id="PF16827">
    <property type="entry name" value="zf-HC3"/>
    <property type="match status" value="1"/>
</dbReference>
<evidence type="ECO:0000313" key="2">
    <source>
        <dbReference type="Proteomes" id="UP001564626"/>
    </source>
</evidence>
<gene>
    <name evidence="1" type="ORF">AB8O55_07015</name>
</gene>
<dbReference type="InterPro" id="IPR031795">
    <property type="entry name" value="Zf-HC3"/>
</dbReference>
<dbReference type="RefSeq" id="WP_369774655.1">
    <property type="nucleotide sequence ID" value="NZ_JBGEHV010000009.1"/>
</dbReference>
<proteinExistence type="predicted"/>
<reference evidence="1 2" key="1">
    <citation type="submission" date="2024-08" db="EMBL/GenBank/DDBJ databases">
        <title>Genome mining of Saccharopolyspora cebuensis PGLac3 from Nigerian medicinal plant.</title>
        <authorList>
            <person name="Ezeobiora C.E."/>
            <person name="Igbokwe N.H."/>
            <person name="Amin D.H."/>
            <person name="Mendie U.E."/>
        </authorList>
    </citation>
    <scope>NUCLEOTIDE SEQUENCE [LARGE SCALE GENOMIC DNA]</scope>
    <source>
        <strain evidence="1 2">PGLac3</strain>
    </source>
</reference>
<dbReference type="Gene3D" id="2.30.30.990">
    <property type="entry name" value="Malonyl-[acyl-carrier protein] O-methyltransferase, zinc-finger motif"/>
    <property type="match status" value="1"/>
</dbReference>
<dbReference type="Proteomes" id="UP001564626">
    <property type="component" value="Unassembled WGS sequence"/>
</dbReference>
<accession>A0ABV4CF83</accession>
<comment type="caution">
    <text evidence="1">The sequence shown here is derived from an EMBL/GenBank/DDBJ whole genome shotgun (WGS) entry which is preliminary data.</text>
</comment>
<dbReference type="EMBL" id="JBGEHV010000009">
    <property type="protein sequence ID" value="MEY8039143.1"/>
    <property type="molecule type" value="Genomic_DNA"/>
</dbReference>
<evidence type="ECO:0000313" key="1">
    <source>
        <dbReference type="EMBL" id="MEY8039143.1"/>
    </source>
</evidence>
<keyword evidence="2" id="KW-1185">Reference proteome</keyword>
<protein>
    <submittedName>
        <fullName evidence="1">Zinc finger protein</fullName>
    </submittedName>
</protein>
<organism evidence="1 2">
    <name type="scientific">Saccharopolyspora cebuensis</name>
    <dbReference type="NCBI Taxonomy" id="418759"/>
    <lineage>
        <taxon>Bacteria</taxon>
        <taxon>Bacillati</taxon>
        <taxon>Actinomycetota</taxon>
        <taxon>Actinomycetes</taxon>
        <taxon>Pseudonocardiales</taxon>
        <taxon>Pseudonocardiaceae</taxon>
        <taxon>Saccharopolyspora</taxon>
    </lineage>
</organism>
<name>A0ABV4CF83_9PSEU</name>
<sequence length="68" mass="7405">MIPVPHPFRWQPGDGLRHATTNSYGDRVTALCGASVSSDNSQTAWLWKTCPSCDVSAHELAGVPIVRR</sequence>